<name>A0A6B2KX97_9EUKA</name>
<feature type="compositionally biased region" description="Low complexity" evidence="13">
    <location>
        <begin position="586"/>
        <end position="601"/>
    </location>
</feature>
<feature type="region of interest" description="Disordered" evidence="13">
    <location>
        <begin position="466"/>
        <end position="638"/>
    </location>
</feature>
<keyword evidence="10" id="KW-0067">ATP-binding</keyword>
<feature type="compositionally biased region" description="Low complexity" evidence="13">
    <location>
        <begin position="546"/>
        <end position="578"/>
    </location>
</feature>
<dbReference type="SUPFAM" id="SSF81631">
    <property type="entry name" value="PAP/OAS1 substrate-binding domain"/>
    <property type="match status" value="1"/>
</dbReference>
<dbReference type="FunFam" id="1.10.1410.10:FF:000001">
    <property type="entry name" value="Putative poly(A) polymerase gamma"/>
    <property type="match status" value="1"/>
</dbReference>
<dbReference type="GO" id="GO:0005634">
    <property type="term" value="C:nucleus"/>
    <property type="evidence" value="ECO:0007669"/>
    <property type="project" value="UniProtKB-SubCell"/>
</dbReference>
<dbReference type="Gene3D" id="3.30.70.590">
    <property type="entry name" value="Poly(A) polymerase predicted RNA binding domain"/>
    <property type="match status" value="2"/>
</dbReference>
<keyword evidence="9" id="KW-0547">Nucleotide-binding</keyword>
<evidence type="ECO:0000256" key="11">
    <source>
        <dbReference type="ARBA" id="ARBA00022842"/>
    </source>
</evidence>
<evidence type="ECO:0000256" key="5">
    <source>
        <dbReference type="ARBA" id="ARBA00012388"/>
    </source>
</evidence>
<dbReference type="InterPro" id="IPR007012">
    <property type="entry name" value="PolA_pol_cen_dom"/>
</dbReference>
<dbReference type="FunFam" id="3.30.460.10:FF:000002">
    <property type="entry name" value="Poly(A) polymerase alpha, putative"/>
    <property type="match status" value="1"/>
</dbReference>
<evidence type="ECO:0000259" key="16">
    <source>
        <dbReference type="Pfam" id="PF20750"/>
    </source>
</evidence>
<evidence type="ECO:0000256" key="13">
    <source>
        <dbReference type="SAM" id="MobiDB-lite"/>
    </source>
</evidence>
<evidence type="ECO:0000256" key="10">
    <source>
        <dbReference type="ARBA" id="ARBA00022840"/>
    </source>
</evidence>
<dbReference type="PANTHER" id="PTHR10682">
    <property type="entry name" value="POLY A POLYMERASE"/>
    <property type="match status" value="1"/>
</dbReference>
<dbReference type="Gene3D" id="1.10.1410.10">
    <property type="match status" value="1"/>
</dbReference>
<evidence type="ECO:0000256" key="12">
    <source>
        <dbReference type="ARBA" id="ARBA00023242"/>
    </source>
</evidence>
<comment type="similarity">
    <text evidence="4">Belongs to the poly(A) polymerase family.</text>
</comment>
<dbReference type="Gene3D" id="3.30.460.10">
    <property type="entry name" value="Beta Polymerase, domain 2"/>
    <property type="match status" value="1"/>
</dbReference>
<dbReference type="GO" id="GO:0003723">
    <property type="term" value="F:RNA binding"/>
    <property type="evidence" value="ECO:0007669"/>
    <property type="project" value="InterPro"/>
</dbReference>
<dbReference type="SUPFAM" id="SSF55003">
    <property type="entry name" value="PAP/Archaeal CCA-adding enzyme, C-terminal domain"/>
    <property type="match status" value="1"/>
</dbReference>
<dbReference type="GO" id="GO:0046872">
    <property type="term" value="F:metal ion binding"/>
    <property type="evidence" value="ECO:0007669"/>
    <property type="project" value="UniProtKB-KW"/>
</dbReference>
<feature type="domain" description="Poly(A) polymerase nucleotidyltransferase" evidence="16">
    <location>
        <begin position="1"/>
        <end position="187"/>
    </location>
</feature>
<evidence type="ECO:0000256" key="6">
    <source>
        <dbReference type="ARBA" id="ARBA00022664"/>
    </source>
</evidence>
<comment type="cofactor">
    <cofactor evidence="2">
        <name>Mg(2+)</name>
        <dbReference type="ChEBI" id="CHEBI:18420"/>
    </cofactor>
</comment>
<dbReference type="Pfam" id="PF20750">
    <property type="entry name" value="PAP_NTPase"/>
    <property type="match status" value="1"/>
</dbReference>
<dbReference type="GO" id="GO:0006397">
    <property type="term" value="P:mRNA processing"/>
    <property type="evidence" value="ECO:0007669"/>
    <property type="project" value="UniProtKB-KW"/>
</dbReference>
<dbReference type="SUPFAM" id="SSF81301">
    <property type="entry name" value="Nucleotidyltransferase"/>
    <property type="match status" value="1"/>
</dbReference>
<keyword evidence="8" id="KW-0479">Metal-binding</keyword>
<feature type="domain" description="Poly(A) polymerase RNA-binding" evidence="14">
    <location>
        <begin position="406"/>
        <end position="475"/>
    </location>
</feature>
<feature type="compositionally biased region" description="Polar residues" evidence="13">
    <location>
        <begin position="489"/>
        <end position="504"/>
    </location>
</feature>
<sequence length="926" mass="103902">MAAPSPQDLDLTQQLETVLRNFNLYETPEQSAKREEVLGKLNQIVRDWVTQVCMKKGLPEQLAKDSGAKIFTFGSYRLGVNPPGSDIDTLCVFPRHVERKDFFETLYTIFKNHADVANLTAVPDAYVPVMKLYFENVQIDLLCSRLSLSIIPEDFDLLDPNNLRNIDDQSIRSLNGCRVADQIMRLVPSIPNFRTTLICIKKWAQARGVYSNVMGFLGGIAWALLTARICQLYPNSVPSTLVSRFFRIYTQWKWPSPILLTAIEEGGPLSQKVWNPRINHKDKAHLMPIITPAYPSMNSTHNVSESTKKILLKEFQRGCDITFAIENQQKSWEDLFEEFKFWEKFKYYIRIDCLARTEPDYRKWVGFVESRVRLLILKLEKTPFVEYVHPHPEGINYTHEKFPNASAFFLGLRLSVGNSKTNGAKVDLTPAVIDFCRAINEWKEKTKDMEISVNWIKQAQLPDFVFAEGQRPEKKRKRTDPATEVPSKVQKTTNSPQRTSSYSESDVWPNPTPMSTPTHPSNVLSPRPASPTQQQNVEIPAEAFNPSIPSTPSQSVPSTPLQSVPSTPTTTPASNSPTTPVPNQSPAPSTSQPPSVTSTPSPISPSLPRPSTTSNSTKKPNTNTKSVRPRLPNNIASKKVLEVKNSVMNNSASKSEAKMPIPSKKPEIITIPDPLPMHPINKNFNQQLPLPNYDLNSDLTGFSNYDMGYYANESVYNGIPIAESGSISQNNLQKLSAIATPTQNEYKNSEIPLDTLLHLNQLNYTPEPYNSAKMTSQLPPHISPQSTLNTPPPTYANYPSIPTYLDNQNTQYYNLVNYNMNQQNIPLNMNLSNLNQPMNRIQSYGYANGMNVGIPAVQSLAGLGTGVMDVNRQTPGRVAQVQRQNQVRGGRMGRNPSEMMNNPMHADPGNQQNGNLDTNLSMYNNF</sequence>
<keyword evidence="11" id="KW-0460">Magnesium</keyword>
<dbReference type="EMBL" id="GIBP01000395">
    <property type="protein sequence ID" value="NDV29364.1"/>
    <property type="molecule type" value="Transcribed_RNA"/>
</dbReference>
<feature type="domain" description="Poly(A) polymerase central" evidence="15">
    <location>
        <begin position="192"/>
        <end position="338"/>
    </location>
</feature>
<keyword evidence="7" id="KW-0808">Transferase</keyword>
<evidence type="ECO:0000313" key="17">
    <source>
        <dbReference type="EMBL" id="NDV29364.1"/>
    </source>
</evidence>
<evidence type="ECO:0000256" key="2">
    <source>
        <dbReference type="ARBA" id="ARBA00001946"/>
    </source>
</evidence>
<evidence type="ECO:0000256" key="1">
    <source>
        <dbReference type="ARBA" id="ARBA00001936"/>
    </source>
</evidence>
<keyword evidence="6" id="KW-0507">mRNA processing</keyword>
<dbReference type="PANTHER" id="PTHR10682:SF10">
    <property type="entry name" value="POLYNUCLEOTIDE ADENYLYLTRANSFERASE"/>
    <property type="match status" value="1"/>
</dbReference>
<comment type="subcellular location">
    <subcellularLocation>
        <location evidence="3">Nucleus</location>
    </subcellularLocation>
</comment>
<evidence type="ECO:0000256" key="8">
    <source>
        <dbReference type="ARBA" id="ARBA00022723"/>
    </source>
</evidence>
<keyword evidence="12" id="KW-0539">Nucleus</keyword>
<dbReference type="GO" id="GO:0031123">
    <property type="term" value="P:RNA 3'-end processing"/>
    <property type="evidence" value="ECO:0007669"/>
    <property type="project" value="InterPro"/>
</dbReference>
<dbReference type="EC" id="2.7.7.19" evidence="5"/>
<dbReference type="InterPro" id="IPR011068">
    <property type="entry name" value="NuclTrfase_I-like_C"/>
</dbReference>
<organism evidence="17">
    <name type="scientific">Arcella intermedia</name>
    <dbReference type="NCBI Taxonomy" id="1963864"/>
    <lineage>
        <taxon>Eukaryota</taxon>
        <taxon>Amoebozoa</taxon>
        <taxon>Tubulinea</taxon>
        <taxon>Elardia</taxon>
        <taxon>Arcellinida</taxon>
        <taxon>Sphaerothecina</taxon>
        <taxon>Arcellidae</taxon>
        <taxon>Arcella</taxon>
    </lineage>
</organism>
<evidence type="ECO:0000256" key="3">
    <source>
        <dbReference type="ARBA" id="ARBA00004123"/>
    </source>
</evidence>
<accession>A0A6B2KX97</accession>
<dbReference type="GO" id="GO:0005524">
    <property type="term" value="F:ATP binding"/>
    <property type="evidence" value="ECO:0007669"/>
    <property type="project" value="UniProtKB-KW"/>
</dbReference>
<comment type="cofactor">
    <cofactor evidence="1">
        <name>Mn(2+)</name>
        <dbReference type="ChEBI" id="CHEBI:29035"/>
    </cofactor>
</comment>
<dbReference type="AlphaFoldDB" id="A0A6B2KX97"/>
<dbReference type="InterPro" id="IPR007010">
    <property type="entry name" value="PolA_pol_RNA-bd_dom"/>
</dbReference>
<dbReference type="CDD" id="cd05402">
    <property type="entry name" value="NT_PAP_TUTase"/>
    <property type="match status" value="1"/>
</dbReference>
<dbReference type="Pfam" id="PF04928">
    <property type="entry name" value="PAP_central"/>
    <property type="match status" value="1"/>
</dbReference>
<evidence type="ECO:0000256" key="7">
    <source>
        <dbReference type="ARBA" id="ARBA00022679"/>
    </source>
</evidence>
<evidence type="ECO:0000256" key="4">
    <source>
        <dbReference type="ARBA" id="ARBA00010912"/>
    </source>
</evidence>
<feature type="domain" description="Poly(A) polymerase RNA-binding" evidence="14">
    <location>
        <begin position="341"/>
        <end position="400"/>
    </location>
</feature>
<dbReference type="InterPro" id="IPR043519">
    <property type="entry name" value="NT_sf"/>
</dbReference>
<dbReference type="GO" id="GO:1990817">
    <property type="term" value="F:poly(A) RNA polymerase activity"/>
    <property type="evidence" value="ECO:0007669"/>
    <property type="project" value="UniProtKB-EC"/>
</dbReference>
<protein>
    <recommendedName>
        <fullName evidence="5">polynucleotide adenylyltransferase</fullName>
        <ecNumber evidence="5">2.7.7.19</ecNumber>
    </recommendedName>
</protein>
<feature type="compositionally biased region" description="Polar residues" evidence="13">
    <location>
        <begin position="513"/>
        <end position="537"/>
    </location>
</feature>
<feature type="compositionally biased region" description="Low complexity" evidence="13">
    <location>
        <begin position="609"/>
        <end position="626"/>
    </location>
</feature>
<proteinExistence type="inferred from homology"/>
<dbReference type="InterPro" id="IPR048840">
    <property type="entry name" value="PolA_pol_NTPase"/>
</dbReference>
<dbReference type="Pfam" id="PF04926">
    <property type="entry name" value="PAP_RNA-bind"/>
    <property type="match status" value="2"/>
</dbReference>
<reference evidence="17" key="1">
    <citation type="journal article" date="2020" name="J. Eukaryot. Microbiol.">
        <title>De novo Sequencing, Assembly and Annotation of the Transcriptome for the Free-Living Testate Amoeba Arcella intermedia.</title>
        <authorList>
            <person name="Ribeiro G.M."/>
            <person name="Porfirio-Sousa A.L."/>
            <person name="Maurer-Alcala X.X."/>
            <person name="Katz L.A."/>
            <person name="Lahr D.J.G."/>
        </authorList>
    </citation>
    <scope>NUCLEOTIDE SEQUENCE</scope>
</reference>
<evidence type="ECO:0000256" key="9">
    <source>
        <dbReference type="ARBA" id="ARBA00022741"/>
    </source>
</evidence>
<evidence type="ECO:0000259" key="15">
    <source>
        <dbReference type="Pfam" id="PF04928"/>
    </source>
</evidence>
<evidence type="ECO:0000259" key="14">
    <source>
        <dbReference type="Pfam" id="PF04926"/>
    </source>
</evidence>